<keyword evidence="3 5" id="KW-1133">Transmembrane helix</keyword>
<evidence type="ECO:0000256" key="4">
    <source>
        <dbReference type="ARBA" id="ARBA00023136"/>
    </source>
</evidence>
<evidence type="ECO:0000256" key="5">
    <source>
        <dbReference type="SAM" id="Phobius"/>
    </source>
</evidence>
<dbReference type="GO" id="GO:0016020">
    <property type="term" value="C:membrane"/>
    <property type="evidence" value="ECO:0007669"/>
    <property type="project" value="UniProtKB-SubCell"/>
</dbReference>
<evidence type="ECO:0008006" key="8">
    <source>
        <dbReference type="Google" id="ProtNLM"/>
    </source>
</evidence>
<dbReference type="EMBL" id="LPXN01000105">
    <property type="protein sequence ID" value="KZD08347.1"/>
    <property type="molecule type" value="Genomic_DNA"/>
</dbReference>
<feature type="transmembrane region" description="Helical" evidence="5">
    <location>
        <begin position="6"/>
        <end position="26"/>
    </location>
</feature>
<sequence>MLDPFLVDLIGTVAGALTTFSFLPQVIKTWRSRSTRDISLTMFTVFFTGALLWLIYGLLLQSFPIVLANGVTMLLVTAVIGLKLRYRHLEAAAP</sequence>
<dbReference type="OrthoDB" id="9814012at2"/>
<keyword evidence="7" id="KW-1185">Reference proteome</keyword>
<protein>
    <recommendedName>
        <fullName evidence="8">Glutathione synthetase</fullName>
    </recommendedName>
</protein>
<reference evidence="6 7" key="1">
    <citation type="submission" date="2015-12" db="EMBL/GenBank/DDBJ databases">
        <title>Genome sequence of Oceanibaculum pacificum MCCC 1A02656.</title>
        <authorList>
            <person name="Lu L."/>
            <person name="Lai Q."/>
            <person name="Shao Z."/>
            <person name="Qian P."/>
        </authorList>
    </citation>
    <scope>NUCLEOTIDE SEQUENCE [LARGE SCALE GENOMIC DNA]</scope>
    <source>
        <strain evidence="6 7">MCCC 1A02656</strain>
    </source>
</reference>
<keyword evidence="4 5" id="KW-0472">Membrane</keyword>
<keyword evidence="2 5" id="KW-0812">Transmembrane</keyword>
<evidence type="ECO:0000256" key="3">
    <source>
        <dbReference type="ARBA" id="ARBA00022989"/>
    </source>
</evidence>
<accession>A0A154W4G4</accession>
<dbReference type="GO" id="GO:0051119">
    <property type="term" value="F:sugar transmembrane transporter activity"/>
    <property type="evidence" value="ECO:0007669"/>
    <property type="project" value="InterPro"/>
</dbReference>
<evidence type="ECO:0000313" key="7">
    <source>
        <dbReference type="Proteomes" id="UP000076400"/>
    </source>
</evidence>
<dbReference type="AlphaFoldDB" id="A0A154W4G4"/>
<dbReference type="NCBIfam" id="NF037968">
    <property type="entry name" value="SemiSWEET_2"/>
    <property type="match status" value="1"/>
</dbReference>
<evidence type="ECO:0000256" key="1">
    <source>
        <dbReference type="ARBA" id="ARBA00004141"/>
    </source>
</evidence>
<dbReference type="InterPro" id="IPR006603">
    <property type="entry name" value="PQ-loop_rpt"/>
</dbReference>
<evidence type="ECO:0000313" key="6">
    <source>
        <dbReference type="EMBL" id="KZD08347.1"/>
    </source>
</evidence>
<dbReference type="Pfam" id="PF04193">
    <property type="entry name" value="PQ-loop"/>
    <property type="match status" value="1"/>
</dbReference>
<proteinExistence type="predicted"/>
<dbReference type="Proteomes" id="UP000076400">
    <property type="component" value="Unassembled WGS sequence"/>
</dbReference>
<feature type="transmembrane region" description="Helical" evidence="5">
    <location>
        <begin position="38"/>
        <end position="56"/>
    </location>
</feature>
<organism evidence="6 7">
    <name type="scientific">Oceanibaculum pacificum</name>
    <dbReference type="NCBI Taxonomy" id="580166"/>
    <lineage>
        <taxon>Bacteria</taxon>
        <taxon>Pseudomonadati</taxon>
        <taxon>Pseudomonadota</taxon>
        <taxon>Alphaproteobacteria</taxon>
        <taxon>Rhodospirillales</taxon>
        <taxon>Oceanibaculaceae</taxon>
        <taxon>Oceanibaculum</taxon>
    </lineage>
</organism>
<dbReference type="InterPro" id="IPR047662">
    <property type="entry name" value="SemiSWEET"/>
</dbReference>
<comment type="caution">
    <text evidence="6">The sequence shown here is derived from an EMBL/GenBank/DDBJ whole genome shotgun (WGS) entry which is preliminary data.</text>
</comment>
<evidence type="ECO:0000256" key="2">
    <source>
        <dbReference type="ARBA" id="ARBA00022692"/>
    </source>
</evidence>
<name>A0A154W4G4_9PROT</name>
<dbReference type="RefSeq" id="WP_067555713.1">
    <property type="nucleotide sequence ID" value="NZ_LPXN01000105.1"/>
</dbReference>
<gene>
    <name evidence="6" type="ORF">AUP43_01725</name>
</gene>
<dbReference type="Gene3D" id="1.20.1280.290">
    <property type="match status" value="1"/>
</dbReference>
<feature type="transmembrane region" description="Helical" evidence="5">
    <location>
        <begin position="62"/>
        <end position="82"/>
    </location>
</feature>
<comment type="subcellular location">
    <subcellularLocation>
        <location evidence="1">Membrane</location>
        <topology evidence="1">Multi-pass membrane protein</topology>
    </subcellularLocation>
</comment>